<evidence type="ECO:0000256" key="2">
    <source>
        <dbReference type="ARBA" id="ARBA00022801"/>
    </source>
</evidence>
<accession>A0A9W9FST9</accession>
<reference evidence="5" key="1">
    <citation type="submission" date="2022-11" db="EMBL/GenBank/DDBJ databases">
        <authorList>
            <person name="Petersen C."/>
        </authorList>
    </citation>
    <scope>NUCLEOTIDE SEQUENCE</scope>
    <source>
        <strain evidence="5">IBT 34128</strain>
    </source>
</reference>
<evidence type="ECO:0000313" key="6">
    <source>
        <dbReference type="Proteomes" id="UP001141434"/>
    </source>
</evidence>
<dbReference type="AlphaFoldDB" id="A0A9W9FST9"/>
<dbReference type="SUPFAM" id="SSF53474">
    <property type="entry name" value="alpha/beta-Hydrolases"/>
    <property type="match status" value="1"/>
</dbReference>
<comment type="caution">
    <text evidence="5">The sequence shown here is derived from an EMBL/GenBank/DDBJ whole genome shotgun (WGS) entry which is preliminary data.</text>
</comment>
<dbReference type="InterPro" id="IPR002018">
    <property type="entry name" value="CarbesteraseB"/>
</dbReference>
<dbReference type="RefSeq" id="XP_056514724.1">
    <property type="nucleotide sequence ID" value="XM_056653657.1"/>
</dbReference>
<evidence type="ECO:0000256" key="1">
    <source>
        <dbReference type="ARBA" id="ARBA00005964"/>
    </source>
</evidence>
<protein>
    <recommendedName>
        <fullName evidence="3">Carboxylic ester hydrolase</fullName>
        <ecNumber evidence="3">3.1.1.-</ecNumber>
    </recommendedName>
</protein>
<keyword evidence="3" id="KW-0732">Signal</keyword>
<dbReference type="PANTHER" id="PTHR11559">
    <property type="entry name" value="CARBOXYLESTERASE"/>
    <property type="match status" value="1"/>
</dbReference>
<dbReference type="PROSITE" id="PS00122">
    <property type="entry name" value="CARBOXYLESTERASE_B_1"/>
    <property type="match status" value="1"/>
</dbReference>
<feature type="chain" id="PRO_5041020732" description="Carboxylic ester hydrolase" evidence="3">
    <location>
        <begin position="24"/>
        <end position="532"/>
    </location>
</feature>
<dbReference type="InterPro" id="IPR029058">
    <property type="entry name" value="AB_hydrolase_fold"/>
</dbReference>
<evidence type="ECO:0000259" key="4">
    <source>
        <dbReference type="Pfam" id="PF00135"/>
    </source>
</evidence>
<proteinExistence type="inferred from homology"/>
<sequence length="532" mass="57886">MNFNYFTAVASAFLLSIVPGASAALYNQVIHTSHGPVQGYPAFNSTPAGDLSHWKDITVWKGIPFAATTSGENRFRAPQPASPWTKTLNAKSFGHVCPSATSGNNAYTIDEDCLNLNIWSAANSTNAKLRVVMWSYPAGSTGADALFDGAGMADQGVVYVNYNYRTGSFGWLASPELSKEFAQESGSKASGNWGLLDQIAALKWIHTNIAAFGGDPDHITVMGQSAGSAASQHLLHSPLTKGLIKGAIIQSGVRYPQDPLCSSLAENYLTLDAAEKQGTKYMASLNVSTLAQMRKLPMKDLETSLATFGSNSAWSFTATLDHYAIPDTYYNTLVKGLAHDVPVLTGNTKDESGATYGLNISMATYLRNLNSTYSGHWVQKFLDLYPAHDSKTASGAYNSQFTDRSNVGTWLWARLWATARTSPVYNYFWDHAPPSQNQGAAHESEINYVLNNLYATDKAWTQKDYAIARKMNGYWVNFIKTGDPNGEGLVQWHPANATQSAHHVGNGWGSIPVASEAKVSLFKSWFATLKKY</sequence>
<dbReference type="Pfam" id="PF00135">
    <property type="entry name" value="COesterase"/>
    <property type="match status" value="1"/>
</dbReference>
<dbReference type="InterPro" id="IPR019826">
    <property type="entry name" value="Carboxylesterase_B_AS"/>
</dbReference>
<dbReference type="GO" id="GO:0017000">
    <property type="term" value="P:antibiotic biosynthetic process"/>
    <property type="evidence" value="ECO:0007669"/>
    <property type="project" value="UniProtKB-ARBA"/>
</dbReference>
<evidence type="ECO:0000313" key="5">
    <source>
        <dbReference type="EMBL" id="KAJ5105728.1"/>
    </source>
</evidence>
<evidence type="ECO:0000256" key="3">
    <source>
        <dbReference type="RuleBase" id="RU361235"/>
    </source>
</evidence>
<dbReference type="GeneID" id="81392825"/>
<dbReference type="InterPro" id="IPR050309">
    <property type="entry name" value="Type-B_Carboxylest/Lipase"/>
</dbReference>
<feature type="signal peptide" evidence="3">
    <location>
        <begin position="1"/>
        <end position="23"/>
    </location>
</feature>
<gene>
    <name evidence="5" type="ORF">NUU61_003075</name>
</gene>
<keyword evidence="2 3" id="KW-0378">Hydrolase</keyword>
<organism evidence="5 6">
    <name type="scientific">Penicillium alfredii</name>
    <dbReference type="NCBI Taxonomy" id="1506179"/>
    <lineage>
        <taxon>Eukaryota</taxon>
        <taxon>Fungi</taxon>
        <taxon>Dikarya</taxon>
        <taxon>Ascomycota</taxon>
        <taxon>Pezizomycotina</taxon>
        <taxon>Eurotiomycetes</taxon>
        <taxon>Eurotiomycetidae</taxon>
        <taxon>Eurotiales</taxon>
        <taxon>Aspergillaceae</taxon>
        <taxon>Penicillium</taxon>
    </lineage>
</organism>
<feature type="domain" description="Carboxylesterase type B" evidence="4">
    <location>
        <begin position="28"/>
        <end position="500"/>
    </location>
</feature>
<keyword evidence="6" id="KW-1185">Reference proteome</keyword>
<dbReference type="GO" id="GO:0016787">
    <property type="term" value="F:hydrolase activity"/>
    <property type="evidence" value="ECO:0007669"/>
    <property type="project" value="UniProtKB-KW"/>
</dbReference>
<dbReference type="OrthoDB" id="408631at2759"/>
<dbReference type="EC" id="3.1.1.-" evidence="3"/>
<dbReference type="Proteomes" id="UP001141434">
    <property type="component" value="Unassembled WGS sequence"/>
</dbReference>
<dbReference type="EMBL" id="JAPMSZ010000004">
    <property type="protein sequence ID" value="KAJ5105728.1"/>
    <property type="molecule type" value="Genomic_DNA"/>
</dbReference>
<comment type="similarity">
    <text evidence="1 3">Belongs to the type-B carboxylesterase/lipase family.</text>
</comment>
<dbReference type="GO" id="GO:0072330">
    <property type="term" value="P:monocarboxylic acid biosynthetic process"/>
    <property type="evidence" value="ECO:0007669"/>
    <property type="project" value="UniProtKB-ARBA"/>
</dbReference>
<reference evidence="5" key="2">
    <citation type="journal article" date="2023" name="IMA Fungus">
        <title>Comparative genomic study of the Penicillium genus elucidates a diverse pangenome and 15 lateral gene transfer events.</title>
        <authorList>
            <person name="Petersen C."/>
            <person name="Sorensen T."/>
            <person name="Nielsen M.R."/>
            <person name="Sondergaard T.E."/>
            <person name="Sorensen J.L."/>
            <person name="Fitzpatrick D.A."/>
            <person name="Frisvad J.C."/>
            <person name="Nielsen K.L."/>
        </authorList>
    </citation>
    <scope>NUCLEOTIDE SEQUENCE</scope>
    <source>
        <strain evidence="5">IBT 34128</strain>
    </source>
</reference>
<name>A0A9W9FST9_9EURO</name>
<dbReference type="Gene3D" id="3.40.50.1820">
    <property type="entry name" value="alpha/beta hydrolase"/>
    <property type="match status" value="1"/>
</dbReference>